<name>A0ABW0X023_9ACTN</name>
<comment type="caution">
    <text evidence="5">The sequence shown here is derived from an EMBL/GenBank/DDBJ whole genome shotgun (WGS) entry which is preliminary data.</text>
</comment>
<keyword evidence="2 5" id="KW-0067">ATP-binding</keyword>
<dbReference type="InterPro" id="IPR000792">
    <property type="entry name" value="Tscrpt_reg_LuxR_C"/>
</dbReference>
<dbReference type="PROSITE" id="PS00622">
    <property type="entry name" value="HTH_LUXR_1"/>
    <property type="match status" value="1"/>
</dbReference>
<dbReference type="Proteomes" id="UP001595975">
    <property type="component" value="Unassembled WGS sequence"/>
</dbReference>
<dbReference type="SUPFAM" id="SSF52540">
    <property type="entry name" value="P-loop containing nucleoside triphosphate hydrolases"/>
    <property type="match status" value="1"/>
</dbReference>
<proteinExistence type="predicted"/>
<gene>
    <name evidence="5" type="ORF">ACFP3U_12935</name>
</gene>
<dbReference type="InterPro" id="IPR016032">
    <property type="entry name" value="Sig_transdc_resp-reg_C-effctor"/>
</dbReference>
<feature type="domain" description="HTH luxR-type" evidence="4">
    <location>
        <begin position="924"/>
        <end position="991"/>
    </location>
</feature>
<dbReference type="Gene3D" id="1.10.10.10">
    <property type="entry name" value="Winged helix-like DNA-binding domain superfamily/Winged helix DNA-binding domain"/>
    <property type="match status" value="1"/>
</dbReference>
<dbReference type="PANTHER" id="PTHR16305:SF35">
    <property type="entry name" value="TRANSCRIPTIONAL ACTIVATOR DOMAIN"/>
    <property type="match status" value="1"/>
</dbReference>
<evidence type="ECO:0000313" key="5">
    <source>
        <dbReference type="EMBL" id="MFC5663885.1"/>
    </source>
</evidence>
<feature type="compositionally biased region" description="Basic and acidic residues" evidence="3">
    <location>
        <begin position="277"/>
        <end position="299"/>
    </location>
</feature>
<dbReference type="SUPFAM" id="SSF46894">
    <property type="entry name" value="C-terminal effector domain of the bipartite response regulators"/>
    <property type="match status" value="1"/>
</dbReference>
<dbReference type="PRINTS" id="PR00038">
    <property type="entry name" value="HTHLUXR"/>
</dbReference>
<protein>
    <submittedName>
        <fullName evidence="5">ATP-binding protein</fullName>
    </submittedName>
</protein>
<dbReference type="Pfam" id="PF13191">
    <property type="entry name" value="AAA_16"/>
    <property type="match status" value="1"/>
</dbReference>
<organism evidence="5 6">
    <name type="scientific">Kitasatospora misakiensis</name>
    <dbReference type="NCBI Taxonomy" id="67330"/>
    <lineage>
        <taxon>Bacteria</taxon>
        <taxon>Bacillati</taxon>
        <taxon>Actinomycetota</taxon>
        <taxon>Actinomycetes</taxon>
        <taxon>Kitasatosporales</taxon>
        <taxon>Streptomycetaceae</taxon>
        <taxon>Kitasatospora</taxon>
    </lineage>
</organism>
<evidence type="ECO:0000256" key="1">
    <source>
        <dbReference type="ARBA" id="ARBA00022741"/>
    </source>
</evidence>
<dbReference type="InterPro" id="IPR041664">
    <property type="entry name" value="AAA_16"/>
</dbReference>
<dbReference type="InterPro" id="IPR036388">
    <property type="entry name" value="WH-like_DNA-bd_sf"/>
</dbReference>
<dbReference type="InterPro" id="IPR027417">
    <property type="entry name" value="P-loop_NTPase"/>
</dbReference>
<evidence type="ECO:0000259" key="4">
    <source>
        <dbReference type="PROSITE" id="PS50043"/>
    </source>
</evidence>
<dbReference type="Pfam" id="PF00196">
    <property type="entry name" value="GerE"/>
    <property type="match status" value="1"/>
</dbReference>
<dbReference type="RefSeq" id="WP_380225589.1">
    <property type="nucleotide sequence ID" value="NZ_JBHSOF010000013.1"/>
</dbReference>
<evidence type="ECO:0000256" key="3">
    <source>
        <dbReference type="SAM" id="MobiDB-lite"/>
    </source>
</evidence>
<dbReference type="EMBL" id="JBHSOF010000013">
    <property type="protein sequence ID" value="MFC5663885.1"/>
    <property type="molecule type" value="Genomic_DNA"/>
</dbReference>
<sequence length="994" mass="105407">MTPSLPPSAPQGEPAEPAFVGRARELARLTEALSRPPAVLLVEGEAGSGKSRLVAEAVRALGGSGRPVLLGRCHPLRDPEPFGPVVDALRDAAALLPPPADLPPSTGALRLVLPDLAAQLPAAPPDGGELLPARRLLAQGVRALLAALDDPVLVVEDLQWADDATLDLLLRLARELPPRLALVVTYRPEDLPPGAPAPGAVLRPSPVRAGGRAAGGGLVRLGPLDEPAVEELARAVLGPAATPELTRVLHERSQGMPLAVEEDLRALAERPPAAPDRPTRDRPTYDRPPYEREARDRPTSDPVAELAAAELPRALRDAVTERLARLGEHGAAVVAAAAVLGVPADEELLTAVAGLDAEAGADGLTEALHAAVLRETAPDRYAFRRPADRRVAHDRVPGPRRRVLHRRAVAALETREPRPLARIAEHTLAMGDRPAWQDLAQAAADQAVALGDAGGARRMLRSLLDEPDLDPRRRGRAALALARLAADDVDPAASAQVLSGMVADPRLPVADRGEIRLALGFLMAIHSGNRAGFDRIRESLEELEERPVRAARAMVAIAMDERDGAGRHSGEWLARAEGLLAAHPDEDVAAAVRATSLTFQARDGDPAVWDRLDELPRDSERPEVMRQTTRALYNTGEIAIELGNDRRAAHLLAESRRLARLTAIPYLECYSRLALIRLDMLAGRWDGVEPQFDRLGAEFDDLAMAGAERSLLFGRLAAGRGRLTLAREEFEIAARYGQRESQVTVALRAAAGLGGLQLLEGDTAGAAGTVGPALAAARQADAWARTADLLPVAVETLLATGGGAEARAVTEEAADALTDRDAPAVSAALDLARGLLLDADGDPAAAEAFTRARDRWQDIGRPYEAARADERAAAALAAHDRARAAEQMAAAERVYLELGATTDTARCRKLRRDLDLGGIGSPGRRGYGKRLSPRERQVAELLAQGTGNQDIAQALFLSPRTVEHHVANVLQKLGTSRAGTAQALARADAEDAAG</sequence>
<evidence type="ECO:0000313" key="6">
    <source>
        <dbReference type="Proteomes" id="UP001595975"/>
    </source>
</evidence>
<feature type="region of interest" description="Disordered" evidence="3">
    <location>
        <begin position="268"/>
        <end position="302"/>
    </location>
</feature>
<dbReference type="PROSITE" id="PS50043">
    <property type="entry name" value="HTH_LUXR_2"/>
    <property type="match status" value="1"/>
</dbReference>
<dbReference type="PANTHER" id="PTHR16305">
    <property type="entry name" value="TESTICULAR SOLUBLE ADENYLYL CYCLASE"/>
    <property type="match status" value="1"/>
</dbReference>
<keyword evidence="1" id="KW-0547">Nucleotide-binding</keyword>
<evidence type="ECO:0000256" key="2">
    <source>
        <dbReference type="ARBA" id="ARBA00022840"/>
    </source>
</evidence>
<reference evidence="6" key="1">
    <citation type="journal article" date="2019" name="Int. J. Syst. Evol. Microbiol.">
        <title>The Global Catalogue of Microorganisms (GCM) 10K type strain sequencing project: providing services to taxonomists for standard genome sequencing and annotation.</title>
        <authorList>
            <consortium name="The Broad Institute Genomics Platform"/>
            <consortium name="The Broad Institute Genome Sequencing Center for Infectious Disease"/>
            <person name="Wu L."/>
            <person name="Ma J."/>
        </authorList>
    </citation>
    <scope>NUCLEOTIDE SEQUENCE [LARGE SCALE GENOMIC DNA]</scope>
    <source>
        <strain evidence="6">CGMCC 4.1437</strain>
    </source>
</reference>
<dbReference type="GO" id="GO:0005524">
    <property type="term" value="F:ATP binding"/>
    <property type="evidence" value="ECO:0007669"/>
    <property type="project" value="UniProtKB-KW"/>
</dbReference>
<accession>A0ABW0X023</accession>
<dbReference type="SMART" id="SM00421">
    <property type="entry name" value="HTH_LUXR"/>
    <property type="match status" value="1"/>
</dbReference>
<dbReference type="CDD" id="cd06170">
    <property type="entry name" value="LuxR_C_like"/>
    <property type="match status" value="1"/>
</dbReference>
<keyword evidence="6" id="KW-1185">Reference proteome</keyword>